<keyword evidence="18" id="KW-1185">Reference proteome</keyword>
<comment type="cofactor">
    <cofactor evidence="13">
        <name>FAD</name>
        <dbReference type="ChEBI" id="CHEBI:57692"/>
    </cofactor>
    <text evidence="13">Binds 1 FAD per subunit.</text>
</comment>
<evidence type="ECO:0000256" key="8">
    <source>
        <dbReference type="ARBA" id="ARBA00022827"/>
    </source>
</evidence>
<evidence type="ECO:0000256" key="3">
    <source>
        <dbReference type="ARBA" id="ARBA00007532"/>
    </source>
</evidence>
<evidence type="ECO:0000256" key="12">
    <source>
        <dbReference type="ARBA" id="ARBA00031183"/>
    </source>
</evidence>
<dbReference type="EC" id="1.6.1.1" evidence="4"/>
<keyword evidence="13" id="KW-0547">Nucleotide-binding</keyword>
<dbReference type="PIRSF" id="PIRSF000350">
    <property type="entry name" value="Mercury_reductase_MerA"/>
    <property type="match status" value="1"/>
</dbReference>
<evidence type="ECO:0000256" key="4">
    <source>
        <dbReference type="ARBA" id="ARBA00012772"/>
    </source>
</evidence>
<accession>A0A0D6JG67</accession>
<evidence type="ECO:0000313" key="18">
    <source>
        <dbReference type="Proteomes" id="UP000033187"/>
    </source>
</evidence>
<reference evidence="18" key="1">
    <citation type="submission" date="2015-02" db="EMBL/GenBank/DDBJ databases">
        <authorList>
            <person name="Chooi Y.-H."/>
        </authorList>
    </citation>
    <scope>NUCLEOTIDE SEQUENCE [LARGE SCALE GENOMIC DNA]</scope>
    <source>
        <strain evidence="18">strain Y</strain>
    </source>
</reference>
<evidence type="ECO:0000256" key="2">
    <source>
        <dbReference type="ARBA" id="ARBA00004496"/>
    </source>
</evidence>
<dbReference type="SUPFAM" id="SSF55424">
    <property type="entry name" value="FAD/NAD-linked reductases, dimerisation (C-terminal) domain"/>
    <property type="match status" value="1"/>
</dbReference>
<dbReference type="GO" id="GO:0050660">
    <property type="term" value="F:flavin adenine dinucleotide binding"/>
    <property type="evidence" value="ECO:0007669"/>
    <property type="project" value="TreeGrafter"/>
</dbReference>
<evidence type="ECO:0000256" key="9">
    <source>
        <dbReference type="ARBA" id="ARBA00022857"/>
    </source>
</evidence>
<evidence type="ECO:0000256" key="10">
    <source>
        <dbReference type="ARBA" id="ARBA00023002"/>
    </source>
</evidence>
<dbReference type="Gene3D" id="3.50.50.60">
    <property type="entry name" value="FAD/NAD(P)-binding domain"/>
    <property type="match status" value="2"/>
</dbReference>
<dbReference type="PANTHER" id="PTHR22912:SF93">
    <property type="entry name" value="SOLUBLE PYRIDINE NUCLEOTIDE TRANSHYDROGENASE"/>
    <property type="match status" value="1"/>
</dbReference>
<gene>
    <name evidence="17" type="primary">sthA</name>
    <name evidence="17" type="ORF">YBN1229_v1_2422</name>
</gene>
<feature type="binding site" evidence="13">
    <location>
        <position position="361"/>
    </location>
    <ligand>
        <name>FAD</name>
        <dbReference type="ChEBI" id="CHEBI:57692"/>
    </ligand>
</feature>
<comment type="function">
    <text evidence="1">Conversion of NADPH, generated by peripheral catabolic pathways, to NADH, which can enter the respiratory chain for energy generation.</text>
</comment>
<dbReference type="InterPro" id="IPR036188">
    <property type="entry name" value="FAD/NAD-bd_sf"/>
</dbReference>
<dbReference type="Pfam" id="PF02852">
    <property type="entry name" value="Pyr_redox_dim"/>
    <property type="match status" value="1"/>
</dbReference>
<feature type="domain" description="FAD/NAD(P)-binding" evidence="16">
    <location>
        <begin position="55"/>
        <end position="376"/>
    </location>
</feature>
<feature type="binding site" evidence="13">
    <location>
        <position position="102"/>
    </location>
    <ligand>
        <name>FAD</name>
        <dbReference type="ChEBI" id="CHEBI:57692"/>
    </ligand>
</feature>
<dbReference type="PRINTS" id="PR00411">
    <property type="entry name" value="PNDRDTASEI"/>
</dbReference>
<evidence type="ECO:0000259" key="16">
    <source>
        <dbReference type="Pfam" id="PF07992"/>
    </source>
</evidence>
<dbReference type="PANTHER" id="PTHR22912">
    <property type="entry name" value="DISULFIDE OXIDOREDUCTASE"/>
    <property type="match status" value="1"/>
</dbReference>
<dbReference type="Gene3D" id="3.30.390.30">
    <property type="match status" value="1"/>
</dbReference>
<dbReference type="Pfam" id="PF07992">
    <property type="entry name" value="Pyr_redox_2"/>
    <property type="match status" value="1"/>
</dbReference>
<dbReference type="SUPFAM" id="SSF51905">
    <property type="entry name" value="FAD/NAD(P)-binding domain"/>
    <property type="match status" value="1"/>
</dbReference>
<protein>
    <recommendedName>
        <fullName evidence="5">Soluble pyridine nucleotide transhydrogenase</fullName>
        <ecNumber evidence="4">1.6.1.1</ecNumber>
    </recommendedName>
    <alternativeName>
        <fullName evidence="12">NAD(P)(+) transhydrogenase [B-specific]</fullName>
    </alternativeName>
</protein>
<evidence type="ECO:0000256" key="13">
    <source>
        <dbReference type="PIRSR" id="PIRSR000350-3"/>
    </source>
</evidence>
<dbReference type="FunFam" id="3.30.390.30:FF:000001">
    <property type="entry name" value="Dihydrolipoyl dehydrogenase"/>
    <property type="match status" value="1"/>
</dbReference>
<evidence type="ECO:0000256" key="5">
    <source>
        <dbReference type="ARBA" id="ARBA00016603"/>
    </source>
</evidence>
<dbReference type="PRINTS" id="PR00368">
    <property type="entry name" value="FADPNR"/>
</dbReference>
<dbReference type="EMBL" id="LN829119">
    <property type="protein sequence ID" value="CPR20024.1"/>
    <property type="molecule type" value="Genomic_DNA"/>
</dbReference>
<comment type="similarity">
    <text evidence="3">Belongs to the class-I pyridine nucleotide-disulfide oxidoreductase family.</text>
</comment>
<keyword evidence="7" id="KW-0285">Flavoprotein</keyword>
<dbReference type="Proteomes" id="UP000033187">
    <property type="component" value="Chromosome 1"/>
</dbReference>
<evidence type="ECO:0000313" key="17">
    <source>
        <dbReference type="EMBL" id="CPR20024.1"/>
    </source>
</evidence>
<keyword evidence="9" id="KW-0521">NADP</keyword>
<dbReference type="KEGG" id="fil:BN1229_v1_3499"/>
<dbReference type="InterPro" id="IPR004099">
    <property type="entry name" value="Pyr_nucl-diS_OxRdtase_dimer"/>
</dbReference>
<dbReference type="GO" id="GO:0003957">
    <property type="term" value="F:NAD(P)+ transhydrogenase (Si-specific) activity"/>
    <property type="evidence" value="ECO:0007669"/>
    <property type="project" value="UniProtKB-EC"/>
</dbReference>
<dbReference type="InterPro" id="IPR023753">
    <property type="entry name" value="FAD/NAD-binding_dom"/>
</dbReference>
<dbReference type="GO" id="GO:0005829">
    <property type="term" value="C:cytosol"/>
    <property type="evidence" value="ECO:0007669"/>
    <property type="project" value="TreeGrafter"/>
</dbReference>
<dbReference type="NCBIfam" id="NF003585">
    <property type="entry name" value="PRK05249.1"/>
    <property type="match status" value="1"/>
</dbReference>
<evidence type="ECO:0000256" key="6">
    <source>
        <dbReference type="ARBA" id="ARBA00022490"/>
    </source>
</evidence>
<name>A0A0D6JG67_9HYPH</name>
<feature type="binding site" evidence="13">
    <location>
        <begin position="232"/>
        <end position="239"/>
    </location>
    <ligand>
        <name>NAD(+)</name>
        <dbReference type="ChEBI" id="CHEBI:57540"/>
    </ligand>
</feature>
<proteinExistence type="inferred from homology"/>
<evidence type="ECO:0000256" key="1">
    <source>
        <dbReference type="ARBA" id="ARBA00002842"/>
    </source>
</evidence>
<dbReference type="InterPro" id="IPR016156">
    <property type="entry name" value="FAD/NAD-linked_Rdtase_dimer_sf"/>
</dbReference>
<feature type="domain" description="Pyridine nucleotide-disulphide oxidoreductase dimerisation" evidence="15">
    <location>
        <begin position="396"/>
        <end position="503"/>
    </location>
</feature>
<keyword evidence="6" id="KW-0963">Cytoplasm</keyword>
<dbReference type="InterPro" id="IPR001100">
    <property type="entry name" value="Pyr_nuc-diS_OxRdtase"/>
</dbReference>
<dbReference type="KEGG" id="fiy:BN1229_v1_2422"/>
<sequence>MLKPSEPKGSGDGNEVSIADCLGRNPNEQRYVRHSWRVVRGEDLSMNYVTAQNTYDVIVIGSGPAGRRAAVQSAKLGKSVLVVEKNRRVGGVSLHTGTIPSKTLRETVLNLTGWRERGFYGRSYRVKKDIRAVDLLSRQHKTLDHEVEVLEHQFQRNGVTTIYGTARFVDTGRVEVMTAQGSIGTYRAERFVIAVGTRPFRPDYVPFNQVTVLDTDDIIQIDHIPRSMAIIGAGVIGVEYASIFSALDVQVTLIEPRTSILDFVDSEIIAEFTHEMRDRGVAMRLGSTVEQITLSGMRPIVQIAGGRSVHADMLLFAAGRVGATSPLNLEAIGLAVDHRGRVTVDSNTFQTSVPHIYAVGDVIGFPSLASTSMEQGRIAACHAFGVPPPPAPEYFPYGIYAVPEISTVGMSEAEVAGRGIAYECGIARFRETSRGQIMGIQSGMMKMIFSIKTGRLLGCHILGEGATELIHIGQAVINLKGTIDFFLENTFNYPTLAEAYKIAALDAWNRMAMTSRAMA</sequence>
<keyword evidence="11 13" id="KW-0520">NAD</keyword>
<keyword evidence="8 13" id="KW-0274">FAD</keyword>
<comment type="subcellular location">
    <subcellularLocation>
        <location evidence="2">Cytoplasm</location>
    </subcellularLocation>
</comment>
<keyword evidence="10 17" id="KW-0560">Oxidoreductase</keyword>
<evidence type="ECO:0000256" key="14">
    <source>
        <dbReference type="SAM" id="MobiDB-lite"/>
    </source>
</evidence>
<dbReference type="GO" id="GO:0004148">
    <property type="term" value="F:dihydrolipoyl dehydrogenase (NADH) activity"/>
    <property type="evidence" value="ECO:0007669"/>
    <property type="project" value="TreeGrafter"/>
</dbReference>
<organism evidence="17 18">
    <name type="scientific">Candidatus Filomicrobium marinum</name>
    <dbReference type="NCBI Taxonomy" id="1608628"/>
    <lineage>
        <taxon>Bacteria</taxon>
        <taxon>Pseudomonadati</taxon>
        <taxon>Pseudomonadota</taxon>
        <taxon>Alphaproteobacteria</taxon>
        <taxon>Hyphomicrobiales</taxon>
        <taxon>Hyphomicrobiaceae</taxon>
        <taxon>Filomicrobium</taxon>
    </lineage>
</organism>
<dbReference type="GO" id="GO:0006103">
    <property type="term" value="P:2-oxoglutarate metabolic process"/>
    <property type="evidence" value="ECO:0007669"/>
    <property type="project" value="TreeGrafter"/>
</dbReference>
<feature type="region of interest" description="Disordered" evidence="14">
    <location>
        <begin position="1"/>
        <end position="20"/>
    </location>
</feature>
<evidence type="ECO:0000256" key="7">
    <source>
        <dbReference type="ARBA" id="ARBA00022630"/>
    </source>
</evidence>
<feature type="binding site" evidence="13">
    <location>
        <position position="319"/>
    </location>
    <ligand>
        <name>NAD(+)</name>
        <dbReference type="ChEBI" id="CHEBI:57540"/>
    </ligand>
</feature>
<dbReference type="InterPro" id="IPR050151">
    <property type="entry name" value="Class-I_Pyr_Nuc-Dis_Oxidored"/>
</dbReference>
<dbReference type="AlphaFoldDB" id="A0A0D6JG67"/>
<evidence type="ECO:0000259" key="15">
    <source>
        <dbReference type="Pfam" id="PF02852"/>
    </source>
</evidence>
<evidence type="ECO:0000256" key="11">
    <source>
        <dbReference type="ARBA" id="ARBA00023027"/>
    </source>
</evidence>
<feature type="binding site" evidence="13">
    <location>
        <position position="255"/>
    </location>
    <ligand>
        <name>NAD(+)</name>
        <dbReference type="ChEBI" id="CHEBI:57540"/>
    </ligand>
</feature>